<evidence type="ECO:0000259" key="6">
    <source>
        <dbReference type="Pfam" id="PF02782"/>
    </source>
</evidence>
<protein>
    <submittedName>
        <fullName evidence="7">Gluconate kinase</fullName>
    </submittedName>
</protein>
<dbReference type="GO" id="GO:0016301">
    <property type="term" value="F:kinase activity"/>
    <property type="evidence" value="ECO:0007669"/>
    <property type="project" value="UniProtKB-KW"/>
</dbReference>
<dbReference type="RefSeq" id="WP_188992986.1">
    <property type="nucleotide sequence ID" value="NZ_BMHP01000002.1"/>
</dbReference>
<dbReference type="InterPro" id="IPR018484">
    <property type="entry name" value="FGGY_N"/>
</dbReference>
<dbReference type="Gene3D" id="3.30.420.40">
    <property type="match status" value="2"/>
</dbReference>
<feature type="domain" description="Carbohydrate kinase FGGY C-terminal" evidence="6">
    <location>
        <begin position="258"/>
        <end position="442"/>
    </location>
</feature>
<dbReference type="GO" id="GO:0005975">
    <property type="term" value="P:carbohydrate metabolic process"/>
    <property type="evidence" value="ECO:0007669"/>
    <property type="project" value="InterPro"/>
</dbReference>
<keyword evidence="8" id="KW-1185">Reference proteome</keyword>
<dbReference type="AlphaFoldDB" id="A0A916Z223"/>
<keyword evidence="2 4" id="KW-0808">Transferase</keyword>
<evidence type="ECO:0000313" key="7">
    <source>
        <dbReference type="EMBL" id="GGD72230.1"/>
    </source>
</evidence>
<dbReference type="InterPro" id="IPR043129">
    <property type="entry name" value="ATPase_NBD"/>
</dbReference>
<organism evidence="7 8">
    <name type="scientific">Paenibacillus nasutitermitis</name>
    <dbReference type="NCBI Taxonomy" id="1652958"/>
    <lineage>
        <taxon>Bacteria</taxon>
        <taxon>Bacillati</taxon>
        <taxon>Bacillota</taxon>
        <taxon>Bacilli</taxon>
        <taxon>Bacillales</taxon>
        <taxon>Paenibacillaceae</taxon>
        <taxon>Paenibacillus</taxon>
    </lineage>
</organism>
<dbReference type="PROSITE" id="PS00445">
    <property type="entry name" value="FGGY_KINASES_2"/>
    <property type="match status" value="1"/>
</dbReference>
<reference evidence="7" key="2">
    <citation type="submission" date="2020-09" db="EMBL/GenBank/DDBJ databases">
        <authorList>
            <person name="Sun Q."/>
            <person name="Zhou Y."/>
        </authorList>
    </citation>
    <scope>NUCLEOTIDE SEQUENCE</scope>
    <source>
        <strain evidence="7">CGMCC 1.15178</strain>
    </source>
</reference>
<evidence type="ECO:0000256" key="3">
    <source>
        <dbReference type="ARBA" id="ARBA00022777"/>
    </source>
</evidence>
<name>A0A916Z223_9BACL</name>
<feature type="domain" description="Carbohydrate kinase FGGY N-terminal" evidence="5">
    <location>
        <begin position="5"/>
        <end position="248"/>
    </location>
</feature>
<dbReference type="InterPro" id="IPR050406">
    <property type="entry name" value="FGGY_Carb_Kinase"/>
</dbReference>
<dbReference type="SUPFAM" id="SSF53067">
    <property type="entry name" value="Actin-like ATPase domain"/>
    <property type="match status" value="2"/>
</dbReference>
<dbReference type="EMBL" id="BMHP01000002">
    <property type="protein sequence ID" value="GGD72230.1"/>
    <property type="molecule type" value="Genomic_DNA"/>
</dbReference>
<evidence type="ECO:0000313" key="8">
    <source>
        <dbReference type="Proteomes" id="UP000612456"/>
    </source>
</evidence>
<evidence type="ECO:0000256" key="2">
    <source>
        <dbReference type="ARBA" id="ARBA00022679"/>
    </source>
</evidence>
<sequence length="490" mass="53489">MPKEYVIGLDIGTTSVKACVFHTKGKLIAAAEELIASYYPHQGWAEQNPAEIERSAVLAVSEAIRQAGIDVDELISIGFSAAMHSLIVMDKGGRPLSPALIWADGRSSDQAEQLTKSVRVHLYEKTGTPVHPMTPFVKLLWMKETGYEPYLNADSFMSIKEYLIYCWFGERKIDYSMASATGLFNPATLDWEPELLSLAGISAKQLSAIVPPTTKLYEIRPDIAQQMGIPGELPFVIGAADGQLSNLGIGAILPGEVAVSVGTSGAIRQFTDHARVSPSQETFCYSFTGETFIVGGPTNNGGIALQWLKNLLQDEGSFESFLAAAEQVGPGAEGLFFLPYLNGERAPLWNQRARGNFHGIAITHKKAHFVRAVLEGITFNLYQIGRALEKLAGSSAKIYVNGGLARSPLWLQMMADIFDAEIYVSENHHSAAWGAAWTALVALGQVHSFEDIKRNIPMDSPVIPNKANCDRYQSIYAQYEKLANNAALLF</sequence>
<gene>
    <name evidence="7" type="ORF">GCM10010911_32700</name>
</gene>
<dbReference type="PANTHER" id="PTHR43095">
    <property type="entry name" value="SUGAR KINASE"/>
    <property type="match status" value="1"/>
</dbReference>
<evidence type="ECO:0000259" key="5">
    <source>
        <dbReference type="Pfam" id="PF00370"/>
    </source>
</evidence>
<comment type="caution">
    <text evidence="7">The sequence shown here is derived from an EMBL/GenBank/DDBJ whole genome shotgun (WGS) entry which is preliminary data.</text>
</comment>
<dbReference type="PIRSF" id="PIRSF000538">
    <property type="entry name" value="GlpK"/>
    <property type="match status" value="1"/>
</dbReference>
<proteinExistence type="inferred from homology"/>
<reference evidence="7" key="1">
    <citation type="journal article" date="2014" name="Int. J. Syst. Evol. Microbiol.">
        <title>Complete genome sequence of Corynebacterium casei LMG S-19264T (=DSM 44701T), isolated from a smear-ripened cheese.</title>
        <authorList>
            <consortium name="US DOE Joint Genome Institute (JGI-PGF)"/>
            <person name="Walter F."/>
            <person name="Albersmeier A."/>
            <person name="Kalinowski J."/>
            <person name="Ruckert C."/>
        </authorList>
    </citation>
    <scope>NUCLEOTIDE SEQUENCE</scope>
    <source>
        <strain evidence="7">CGMCC 1.15178</strain>
    </source>
</reference>
<dbReference type="CDD" id="cd07770">
    <property type="entry name" value="ASKHA_NBD_FGGY_GntK"/>
    <property type="match status" value="1"/>
</dbReference>
<keyword evidence="3 4" id="KW-0418">Kinase</keyword>
<dbReference type="InterPro" id="IPR018485">
    <property type="entry name" value="FGGY_C"/>
</dbReference>
<dbReference type="GO" id="GO:0016773">
    <property type="term" value="F:phosphotransferase activity, alcohol group as acceptor"/>
    <property type="evidence" value="ECO:0007669"/>
    <property type="project" value="InterPro"/>
</dbReference>
<dbReference type="InterPro" id="IPR000577">
    <property type="entry name" value="Carb_kinase_FGGY"/>
</dbReference>
<evidence type="ECO:0000256" key="1">
    <source>
        <dbReference type="ARBA" id="ARBA00009156"/>
    </source>
</evidence>
<dbReference type="PANTHER" id="PTHR43095:SF2">
    <property type="entry name" value="GLUCONOKINASE"/>
    <property type="match status" value="1"/>
</dbReference>
<dbReference type="InterPro" id="IPR018483">
    <property type="entry name" value="Carb_kinase_FGGY_CS"/>
</dbReference>
<dbReference type="Pfam" id="PF00370">
    <property type="entry name" value="FGGY_N"/>
    <property type="match status" value="1"/>
</dbReference>
<comment type="similarity">
    <text evidence="1 4">Belongs to the FGGY kinase family.</text>
</comment>
<dbReference type="Pfam" id="PF02782">
    <property type="entry name" value="FGGY_C"/>
    <property type="match status" value="1"/>
</dbReference>
<dbReference type="Proteomes" id="UP000612456">
    <property type="component" value="Unassembled WGS sequence"/>
</dbReference>
<evidence type="ECO:0000256" key="4">
    <source>
        <dbReference type="RuleBase" id="RU003733"/>
    </source>
</evidence>
<accession>A0A916Z223</accession>